<gene>
    <name evidence="2" type="ORF">HUJ06_024828</name>
</gene>
<name>A0A822XX68_NELNU</name>
<reference evidence="2 3" key="1">
    <citation type="journal article" date="2020" name="Mol. Biol. Evol.">
        <title>Distinct Expression and Methylation Patterns for Genes with Different Fates following a Single Whole-Genome Duplication in Flowering Plants.</title>
        <authorList>
            <person name="Shi T."/>
            <person name="Rahmani R.S."/>
            <person name="Gugger P.F."/>
            <person name="Wang M."/>
            <person name="Li H."/>
            <person name="Zhang Y."/>
            <person name="Li Z."/>
            <person name="Wang Q."/>
            <person name="Van de Peer Y."/>
            <person name="Marchal K."/>
            <person name="Chen J."/>
        </authorList>
    </citation>
    <scope>NUCLEOTIDE SEQUENCE [LARGE SCALE GENOMIC DNA]</scope>
    <source>
        <tissue evidence="2">Leaf</tissue>
    </source>
</reference>
<keyword evidence="3" id="KW-1185">Reference proteome</keyword>
<proteinExistence type="predicted"/>
<dbReference type="InterPro" id="IPR021916">
    <property type="entry name" value="DUF3527"/>
</dbReference>
<dbReference type="EMBL" id="DUZY01000001">
    <property type="protein sequence ID" value="DAD23365.1"/>
    <property type="molecule type" value="Genomic_DNA"/>
</dbReference>
<dbReference type="AlphaFoldDB" id="A0A822XX68"/>
<dbReference type="Proteomes" id="UP000607653">
    <property type="component" value="Unassembled WGS sequence"/>
</dbReference>
<protein>
    <submittedName>
        <fullName evidence="2">Uncharacterized protein</fullName>
    </submittedName>
</protein>
<evidence type="ECO:0000256" key="1">
    <source>
        <dbReference type="SAM" id="MobiDB-lite"/>
    </source>
</evidence>
<feature type="compositionally biased region" description="Low complexity" evidence="1">
    <location>
        <begin position="74"/>
        <end position="84"/>
    </location>
</feature>
<dbReference type="PANTHER" id="PTHR31390:SF2">
    <property type="entry name" value="EXPRESSED PROTEIN"/>
    <property type="match status" value="1"/>
</dbReference>
<accession>A0A822XX68</accession>
<evidence type="ECO:0000313" key="2">
    <source>
        <dbReference type="EMBL" id="DAD23365.1"/>
    </source>
</evidence>
<dbReference type="Pfam" id="PF12043">
    <property type="entry name" value="DUF3527"/>
    <property type="match status" value="1"/>
</dbReference>
<organism evidence="2 3">
    <name type="scientific">Nelumbo nucifera</name>
    <name type="common">Sacred lotus</name>
    <dbReference type="NCBI Taxonomy" id="4432"/>
    <lineage>
        <taxon>Eukaryota</taxon>
        <taxon>Viridiplantae</taxon>
        <taxon>Streptophyta</taxon>
        <taxon>Embryophyta</taxon>
        <taxon>Tracheophyta</taxon>
        <taxon>Spermatophyta</taxon>
        <taxon>Magnoliopsida</taxon>
        <taxon>Proteales</taxon>
        <taxon>Nelumbonaceae</taxon>
        <taxon>Nelumbo</taxon>
    </lineage>
</organism>
<evidence type="ECO:0000313" key="3">
    <source>
        <dbReference type="Proteomes" id="UP000607653"/>
    </source>
</evidence>
<sequence length="455" mass="50161">MDDFVIECPSLAGQRNVIISSVGQWIVGAIENNDMRNILENPLSYNLGALDHDTNIKKAWSIGIKGKKCPSFMSSPSSVSISSSQNLDREIEPQGNHGYRSEAMHKRLVSVSSSNSTCSDQSSPSACDTISQGMLHCTWKSGVPYFVFSVEDQREVYVANMWVVESSDDKSLDYMYTFHSRTDGPKEQVTCSVSDLVGKMKVSSSFSICSNNSKLIETEFVLFGANENHFREMQISTPPRKRNNKFPKRVVDVLGTNHPSRDRSSTKFGVPSSILEDFAWEPCQDMFNKLNASSRANLLQNHLLSNLELAAIVVRGYTEDDCEEATVGGWGLKFLKKNGSQQINTSVEASVSSECCPDSFLQKKTNCSSMHVLLPAGIHGGPWTRNGGPSSLSERWRSGGDCDCGGWDIGCPLTVLNSRTSMEEVSQGSAQGECKSLNLFMQVRNNSFKLQKSTN</sequence>
<dbReference type="PANTHER" id="PTHR31390">
    <property type="entry name" value="EXPRESSED PROTEIN"/>
    <property type="match status" value="1"/>
</dbReference>
<feature type="region of interest" description="Disordered" evidence="1">
    <location>
        <begin position="74"/>
        <end position="99"/>
    </location>
</feature>
<comment type="caution">
    <text evidence="2">The sequence shown here is derived from an EMBL/GenBank/DDBJ whole genome shotgun (WGS) entry which is preliminary data.</text>
</comment>